<gene>
    <name evidence="2" type="ORF">lpari_00011</name>
</gene>
<organism evidence="2 3">
    <name type="scientific">Legionella parisiensis</name>
    <dbReference type="NCBI Taxonomy" id="45071"/>
    <lineage>
        <taxon>Bacteria</taxon>
        <taxon>Pseudomonadati</taxon>
        <taxon>Pseudomonadota</taxon>
        <taxon>Gammaproteobacteria</taxon>
        <taxon>Legionellales</taxon>
        <taxon>Legionellaceae</taxon>
        <taxon>Legionella</taxon>
    </lineage>
</organism>
<keyword evidence="3" id="KW-1185">Reference proteome</keyword>
<evidence type="ECO:0000313" key="3">
    <source>
        <dbReference type="Proteomes" id="UP000095229"/>
    </source>
</evidence>
<dbReference type="OrthoDB" id="9793837at2"/>
<proteinExistence type="predicted"/>
<dbReference type="Proteomes" id="UP000095229">
    <property type="component" value="Unassembled WGS sequence"/>
</dbReference>
<dbReference type="STRING" id="45071.Lpar_0468"/>
<sequence length="277" mass="31193">MYYKNKNILLASKHEKEQAIAPSFMTRLSCTLDVHDFDTDQFGTFTGEIARTLSPYDTCVLKARCAAEHYGYDLAIASEGSFGSHPAFPFIPSDHEIMVFLDRKNNWVIAEQYTTPKTNYRMMAITPQTELDDFLEKAGFPEHALTLQTNTDKTVIAKGIREIEALQAALALGFQHEKELFLATDMRAMMNPTRMNAISVLAEKLAHRIQCCCPSCLTPGFGFKKTSGSLPCNECSSPTSLYQHEVWGCIQCDYQETHPRKDGLKAVEPQYCDYCNP</sequence>
<evidence type="ECO:0000313" key="2">
    <source>
        <dbReference type="EMBL" id="OEH48959.1"/>
    </source>
</evidence>
<evidence type="ECO:0000259" key="1">
    <source>
        <dbReference type="Pfam" id="PF20376"/>
    </source>
</evidence>
<protein>
    <recommendedName>
        <fullName evidence="1">DUF6671 domain-containing protein</fullName>
    </recommendedName>
</protein>
<dbReference type="RefSeq" id="WP_058516395.1">
    <property type="nucleotide sequence ID" value="NZ_CAAAIE010000004.1"/>
</dbReference>
<comment type="caution">
    <text evidence="2">The sequence shown here is derived from an EMBL/GenBank/DDBJ whole genome shotgun (WGS) entry which is preliminary data.</text>
</comment>
<accession>A0A1E5JWQ3</accession>
<dbReference type="PATRIC" id="fig|45071.6.peg.505"/>
<feature type="domain" description="DUF6671" evidence="1">
    <location>
        <begin position="65"/>
        <end position="277"/>
    </location>
</feature>
<name>A0A1E5JWQ3_9GAMM</name>
<reference evidence="2 3" key="1">
    <citation type="submission" date="2016-02" db="EMBL/GenBank/DDBJ databases">
        <title>Secondary metabolites in Legionella.</title>
        <authorList>
            <person name="Tobias N.J."/>
            <person name="Bode H.B."/>
        </authorList>
    </citation>
    <scope>NUCLEOTIDE SEQUENCE [LARGE SCALE GENOMIC DNA]</scope>
    <source>
        <strain evidence="2 3">DSM 19216</strain>
    </source>
</reference>
<dbReference type="EMBL" id="LSOG01000001">
    <property type="protein sequence ID" value="OEH48959.1"/>
    <property type="molecule type" value="Genomic_DNA"/>
</dbReference>
<dbReference type="InterPro" id="IPR046612">
    <property type="entry name" value="DUF6671"/>
</dbReference>
<dbReference type="Pfam" id="PF20376">
    <property type="entry name" value="DUF6671"/>
    <property type="match status" value="1"/>
</dbReference>
<dbReference type="AlphaFoldDB" id="A0A1E5JWQ3"/>